<keyword evidence="7" id="KW-1015">Disulfide bond</keyword>
<dbReference type="OrthoDB" id="547680at2759"/>
<comment type="subunit">
    <text evidence="3">Homotrimer.</text>
</comment>
<accession>A0A8B8CET1</accession>
<dbReference type="SMART" id="SM00607">
    <property type="entry name" value="FTP"/>
    <property type="match status" value="1"/>
</dbReference>
<dbReference type="GO" id="GO:0046872">
    <property type="term" value="F:metal ion binding"/>
    <property type="evidence" value="ECO:0007669"/>
    <property type="project" value="UniProtKB-KW"/>
</dbReference>
<evidence type="ECO:0000313" key="11">
    <source>
        <dbReference type="RefSeq" id="XP_022314200.1"/>
    </source>
</evidence>
<comment type="similarity">
    <text evidence="2">Belongs to the fucolectin family.</text>
</comment>
<evidence type="ECO:0000256" key="5">
    <source>
        <dbReference type="ARBA" id="ARBA00022734"/>
    </source>
</evidence>
<dbReference type="InterPro" id="IPR008979">
    <property type="entry name" value="Galactose-bd-like_sf"/>
</dbReference>
<organism evidence="10 11">
    <name type="scientific">Crassostrea virginica</name>
    <name type="common">Eastern oyster</name>
    <dbReference type="NCBI Taxonomy" id="6565"/>
    <lineage>
        <taxon>Eukaryota</taxon>
        <taxon>Metazoa</taxon>
        <taxon>Spiralia</taxon>
        <taxon>Lophotrochozoa</taxon>
        <taxon>Mollusca</taxon>
        <taxon>Bivalvia</taxon>
        <taxon>Autobranchia</taxon>
        <taxon>Pteriomorphia</taxon>
        <taxon>Ostreida</taxon>
        <taxon>Ostreoidea</taxon>
        <taxon>Ostreidae</taxon>
        <taxon>Crassostrea</taxon>
    </lineage>
</organism>
<evidence type="ECO:0000256" key="6">
    <source>
        <dbReference type="ARBA" id="ARBA00022837"/>
    </source>
</evidence>
<feature type="domain" description="Fucolectin tachylectin-4 pentraxin-1" evidence="9">
    <location>
        <begin position="46"/>
        <end position="190"/>
    </location>
</feature>
<keyword evidence="5" id="KW-0430">Lectin</keyword>
<evidence type="ECO:0000256" key="1">
    <source>
        <dbReference type="ARBA" id="ARBA00002219"/>
    </source>
</evidence>
<reference evidence="11" key="1">
    <citation type="submission" date="2025-08" db="UniProtKB">
        <authorList>
            <consortium name="RefSeq"/>
        </authorList>
    </citation>
    <scope>IDENTIFICATION</scope>
    <source>
        <tissue evidence="11">Whole sample</tissue>
    </source>
</reference>
<evidence type="ECO:0000259" key="9">
    <source>
        <dbReference type="SMART" id="SM00607"/>
    </source>
</evidence>
<dbReference type="Proteomes" id="UP000694844">
    <property type="component" value="Chromosome 2"/>
</dbReference>
<comment type="function">
    <text evidence="1">Acts as a defensive agent. Recognizes blood group fucosylated oligosaccharides including A, B, H and Lewis B-type antigens. Does not recognize Lewis A antigen and has low affinity for monovalent haptens.</text>
</comment>
<keyword evidence="10" id="KW-1185">Reference proteome</keyword>
<dbReference type="RefSeq" id="XP_022314200.1">
    <property type="nucleotide sequence ID" value="XM_022458492.1"/>
</dbReference>
<protein>
    <submittedName>
        <fullName evidence="11">Fucolectin-like isoform X2</fullName>
    </submittedName>
</protein>
<dbReference type="InterPro" id="IPR006585">
    <property type="entry name" value="FTP1"/>
</dbReference>
<evidence type="ECO:0000313" key="10">
    <source>
        <dbReference type="Proteomes" id="UP000694844"/>
    </source>
</evidence>
<evidence type="ECO:0000256" key="7">
    <source>
        <dbReference type="ARBA" id="ARBA00023157"/>
    </source>
</evidence>
<evidence type="ECO:0000256" key="2">
    <source>
        <dbReference type="ARBA" id="ARBA00010147"/>
    </source>
</evidence>
<dbReference type="GO" id="GO:0010185">
    <property type="term" value="P:regulation of cellular defense response"/>
    <property type="evidence" value="ECO:0007669"/>
    <property type="project" value="UniProtKB-ARBA"/>
</dbReference>
<evidence type="ECO:0000256" key="4">
    <source>
        <dbReference type="ARBA" id="ARBA00022723"/>
    </source>
</evidence>
<dbReference type="GeneID" id="111118842"/>
<dbReference type="SUPFAM" id="SSF49785">
    <property type="entry name" value="Galactose-binding domain-like"/>
    <property type="match status" value="1"/>
</dbReference>
<keyword evidence="8" id="KW-0732">Signal</keyword>
<dbReference type="AlphaFoldDB" id="A0A8B8CET1"/>
<evidence type="ECO:0000256" key="3">
    <source>
        <dbReference type="ARBA" id="ARBA00011233"/>
    </source>
</evidence>
<proteinExistence type="inferred from homology"/>
<dbReference type="GO" id="GO:0042806">
    <property type="term" value="F:fucose binding"/>
    <property type="evidence" value="ECO:0007669"/>
    <property type="project" value="UniProtKB-ARBA"/>
</dbReference>
<keyword evidence="4" id="KW-0479">Metal-binding</keyword>
<feature type="chain" id="PRO_5034955986" evidence="8">
    <location>
        <begin position="26"/>
        <end position="191"/>
    </location>
</feature>
<sequence length="191" mass="21308">MVCVRKTGCVAFFFSLLDFLCQVEGRILLSFNGSDPGPWTYYEMRMKNVATFKAVTMSSEHNPPYHSPHYSVDDKVAKIGQAVECSHTLGQLGPWMLIDLKNVFDVCYVTLVNRLDELGERLRDVSINLGETAVSFPEVCGKFTGPAETAEVVHVTCERPARGRYVKILINNSLVDSALTLCEIKVLVIEN</sequence>
<gene>
    <name evidence="11" type="primary">LOC111118842</name>
</gene>
<keyword evidence="6" id="KW-0106">Calcium</keyword>
<dbReference type="Gene3D" id="2.60.120.260">
    <property type="entry name" value="Galactose-binding domain-like"/>
    <property type="match status" value="1"/>
</dbReference>
<dbReference type="Pfam" id="PF22633">
    <property type="entry name" value="F5_F8_type_C_2"/>
    <property type="match status" value="1"/>
</dbReference>
<dbReference type="PANTHER" id="PTHR45713">
    <property type="entry name" value="FTP DOMAIN-CONTAINING PROTEIN"/>
    <property type="match status" value="1"/>
</dbReference>
<evidence type="ECO:0000256" key="8">
    <source>
        <dbReference type="SAM" id="SignalP"/>
    </source>
</evidence>
<feature type="signal peptide" evidence="8">
    <location>
        <begin position="1"/>
        <end position="25"/>
    </location>
</feature>
<dbReference type="GO" id="GO:0001868">
    <property type="term" value="P:regulation of complement activation, lectin pathway"/>
    <property type="evidence" value="ECO:0007669"/>
    <property type="project" value="UniProtKB-ARBA"/>
</dbReference>
<dbReference type="PANTHER" id="PTHR45713:SF6">
    <property type="entry name" value="F5_8 TYPE C DOMAIN-CONTAINING PROTEIN"/>
    <property type="match status" value="1"/>
</dbReference>
<name>A0A8B8CET1_CRAVI</name>
<dbReference type="InterPro" id="IPR051941">
    <property type="entry name" value="BG_Antigen-Binding_Lectin"/>
</dbReference>